<protein>
    <submittedName>
        <fullName evidence="2">Uncharacterized protein</fullName>
    </submittedName>
</protein>
<dbReference type="Proteomes" id="UP000440096">
    <property type="component" value="Unassembled WGS sequence"/>
</dbReference>
<feature type="compositionally biased region" description="Basic and acidic residues" evidence="1">
    <location>
        <begin position="1"/>
        <end position="22"/>
    </location>
</feature>
<evidence type="ECO:0000313" key="2">
    <source>
        <dbReference type="EMBL" id="MTD54586.1"/>
    </source>
</evidence>
<reference evidence="2 3" key="1">
    <citation type="submission" date="2019-11" db="EMBL/GenBank/DDBJ databases">
        <title>Draft genome of Amycolatopsis RM579.</title>
        <authorList>
            <person name="Duangmal K."/>
            <person name="Mingma R."/>
        </authorList>
    </citation>
    <scope>NUCLEOTIDE SEQUENCE [LARGE SCALE GENOMIC DNA]</scope>
    <source>
        <strain evidence="2 3">RM579</strain>
    </source>
</reference>
<dbReference type="RefSeq" id="WP_154756804.1">
    <property type="nucleotide sequence ID" value="NZ_WMBA01000013.1"/>
</dbReference>
<organism evidence="2 3">
    <name type="scientific">Amycolatopsis pithecellobii</name>
    <dbReference type="NCBI Taxonomy" id="664692"/>
    <lineage>
        <taxon>Bacteria</taxon>
        <taxon>Bacillati</taxon>
        <taxon>Actinomycetota</taxon>
        <taxon>Actinomycetes</taxon>
        <taxon>Pseudonocardiales</taxon>
        <taxon>Pseudonocardiaceae</taxon>
        <taxon>Amycolatopsis</taxon>
    </lineage>
</organism>
<dbReference type="EMBL" id="WMBA01000013">
    <property type="protein sequence ID" value="MTD54586.1"/>
    <property type="molecule type" value="Genomic_DNA"/>
</dbReference>
<comment type="caution">
    <text evidence="2">The sequence shown here is derived from an EMBL/GenBank/DDBJ whole genome shotgun (WGS) entry which is preliminary data.</text>
</comment>
<keyword evidence="3" id="KW-1185">Reference proteome</keyword>
<dbReference type="AlphaFoldDB" id="A0A6N7Z597"/>
<sequence>MNDRENARAAREARESAAERVSSHTAEQLAERAIKQYLLSRARDDQRVEDDKDK</sequence>
<gene>
    <name evidence="2" type="ORF">GKO32_11435</name>
</gene>
<evidence type="ECO:0000256" key="1">
    <source>
        <dbReference type="SAM" id="MobiDB-lite"/>
    </source>
</evidence>
<evidence type="ECO:0000313" key="3">
    <source>
        <dbReference type="Proteomes" id="UP000440096"/>
    </source>
</evidence>
<feature type="region of interest" description="Disordered" evidence="1">
    <location>
        <begin position="1"/>
        <end position="27"/>
    </location>
</feature>
<accession>A0A6N7Z597</accession>
<proteinExistence type="predicted"/>
<name>A0A6N7Z597_9PSEU</name>